<dbReference type="PANTHER" id="PTHR43641:SF2">
    <property type="entry name" value="DEHYDRATASE YBIW-RELATED"/>
    <property type="match status" value="1"/>
</dbReference>
<evidence type="ECO:0000313" key="7">
    <source>
        <dbReference type="Proteomes" id="UP000030014"/>
    </source>
</evidence>
<dbReference type="Gene3D" id="3.20.70.20">
    <property type="match status" value="1"/>
</dbReference>
<keyword evidence="1 3" id="KW-0556">Organic radical</keyword>
<comment type="caution">
    <text evidence="6">The sequence shown here is derived from an EMBL/GenBank/DDBJ whole genome shotgun (WGS) entry which is preliminary data.</text>
</comment>
<dbReference type="PROSITE" id="PS51554">
    <property type="entry name" value="PFL"/>
    <property type="match status" value="1"/>
</dbReference>
<accession>A0A0A0IHA2</accession>
<dbReference type="InterPro" id="IPR004184">
    <property type="entry name" value="PFL_dom"/>
</dbReference>
<proteinExistence type="predicted"/>
<organism evidence="6 7">
    <name type="scientific">Clostridium botulinum C/D str. DC5</name>
    <dbReference type="NCBI Taxonomy" id="1443128"/>
    <lineage>
        <taxon>Bacteria</taxon>
        <taxon>Bacillati</taxon>
        <taxon>Bacillota</taxon>
        <taxon>Clostridia</taxon>
        <taxon>Eubacteriales</taxon>
        <taxon>Clostridiaceae</taxon>
        <taxon>Clostridium</taxon>
    </lineage>
</organism>
<dbReference type="NCBIfam" id="NF033718">
    <property type="entry name" value="indole_decarb"/>
    <property type="match status" value="1"/>
</dbReference>
<feature type="modified residue" description="Glycine radical" evidence="3">
    <location>
        <position position="845"/>
    </location>
</feature>
<dbReference type="Pfam" id="PF01228">
    <property type="entry name" value="Gly_radical"/>
    <property type="match status" value="1"/>
</dbReference>
<dbReference type="InterPro" id="IPR051215">
    <property type="entry name" value="GRE"/>
</dbReference>
<dbReference type="PANTHER" id="PTHR43641">
    <property type="entry name" value="FORMATE ACETYLTRANSFERASE 3-RELATED"/>
    <property type="match status" value="1"/>
</dbReference>
<evidence type="ECO:0000256" key="1">
    <source>
        <dbReference type="ARBA" id="ARBA00022818"/>
    </source>
</evidence>
<feature type="domain" description="PFL" evidence="5">
    <location>
        <begin position="40"/>
        <end position="742"/>
    </location>
</feature>
<dbReference type="RefSeq" id="WP_039259249.1">
    <property type="nucleotide sequence ID" value="NZ_JDRY01000022.1"/>
</dbReference>
<protein>
    <submittedName>
        <fullName evidence="6">Formate acetyltransferase</fullName>
    </submittedName>
</protein>
<feature type="domain" description="Glycine radical" evidence="4">
    <location>
        <begin position="750"/>
        <end position="870"/>
    </location>
</feature>
<dbReference type="InterPro" id="IPR001150">
    <property type="entry name" value="Gly_radical"/>
</dbReference>
<reference evidence="6 7" key="1">
    <citation type="submission" date="2014-01" db="EMBL/GenBank/DDBJ databases">
        <title>Plasmidome dynamics in the species complex Clostridium novyi sensu lato converts strains of independent lineages into distinctly different pathogens.</title>
        <authorList>
            <person name="Skarin H."/>
            <person name="Segerman B."/>
        </authorList>
    </citation>
    <scope>NUCLEOTIDE SEQUENCE [LARGE SCALE GENOMIC DNA]</scope>
    <source>
        <strain evidence="6 7">DC5</strain>
    </source>
</reference>
<evidence type="ECO:0000259" key="4">
    <source>
        <dbReference type="PROSITE" id="PS51149"/>
    </source>
</evidence>
<dbReference type="PROSITE" id="PS51149">
    <property type="entry name" value="GLY_RADICAL_2"/>
    <property type="match status" value="1"/>
</dbReference>
<gene>
    <name evidence="6" type="ORF">Z955_04040</name>
</gene>
<name>A0A0A0IHA2_CLOBO</name>
<evidence type="ECO:0000313" key="6">
    <source>
        <dbReference type="EMBL" id="KGN00358.1"/>
    </source>
</evidence>
<dbReference type="EMBL" id="JDRY01000022">
    <property type="protein sequence ID" value="KGN00358.1"/>
    <property type="molecule type" value="Genomic_DNA"/>
</dbReference>
<dbReference type="GO" id="GO:0016829">
    <property type="term" value="F:lyase activity"/>
    <property type="evidence" value="ECO:0007669"/>
    <property type="project" value="UniProtKB-KW"/>
</dbReference>
<evidence type="ECO:0000256" key="2">
    <source>
        <dbReference type="ARBA" id="ARBA00023239"/>
    </source>
</evidence>
<dbReference type="InterPro" id="IPR053798">
    <property type="entry name" value="IAD-like"/>
</dbReference>
<dbReference type="Proteomes" id="UP000030014">
    <property type="component" value="Unassembled WGS sequence"/>
</dbReference>
<keyword evidence="2" id="KW-0456">Lyase</keyword>
<evidence type="ECO:0000259" key="5">
    <source>
        <dbReference type="PROSITE" id="PS51554"/>
    </source>
</evidence>
<dbReference type="Pfam" id="PF02901">
    <property type="entry name" value="PFL-like"/>
    <property type="match status" value="1"/>
</dbReference>
<dbReference type="GO" id="GO:0016740">
    <property type="term" value="F:transferase activity"/>
    <property type="evidence" value="ECO:0007669"/>
    <property type="project" value="UniProtKB-KW"/>
</dbReference>
<dbReference type="AlphaFoldDB" id="A0A0A0IHA2"/>
<sequence length="872" mass="98678">MPNLDLNLENLSTLKWPPTNKELEQEGFIQREISKEPTTQRGKKIKQRLLEARCMLDPEFSILYTEEWKKSEGEPLLIRRARSYKYAIENITPIILPDELITMQKTRYMRGAPVYLQYSQKFYPHMISNAEHPDDDVYDVGMGGGRKHEDGKGLIQMGIFGMKEEDAAPLMDCCKYWDGKCIEDESLKFLKETMPEYNDLDNAFKAVLYPPSVISIMEGRWVPAYDIAVEKGLESVIEECKKNIKNTLPTTREIAEKVIFWRATILVCEGVMNWAKNYANKALDMASKESDSQRKKELLKMSEALNHVPAKPARTFYEGLQAAWTSHIAIALDGPIVGLSPGRWGQLLYPLYKKDLKEGKITREEALELMELIRVKFSSEEYVSPRSWEALASGNLFQHMVVGGIDSNGKCSDNELEEIILEAGTSMQTIQPTLGIMFNSKTSNKLLMKAAECTKTGSGYPAWFNNEKCIEHLLQNHREEGITIEDARDVAIGGCVEMQMQGNCHGICHPAFFNEVKCLEIVLNDGIDPRTGIRCFESLGKFDTFQDLWNAWCRVEEKYLKVYMHYWNYVLAVHREINPLVMGSVLVKDCVKKGKPLDSNGAHYNKTVTLLNSGMVNVANSLAAIKKLVYEDKKYSITEIKEAIQNNFGFESADTTGNFSMLEQQRINDTYKKLHKNLLNSPKFGNDDDYVDDLFVKLWNHYNSTCLSETTYLGLQWIPAALSISAHGPFGRVCGATPDGRVAGVSLTDGILSATPGTDVNGPIALLNSGIKLDSVKMRSVQLNMKLHPDAIKNLDGSKKLIDLIRTYFEQGGYHIQFNIVDSKMLRDAQKNPDNYRDLIVRVAGFSAYWVELAKPIQDEIIARTEYNSTGF</sequence>
<dbReference type="GO" id="GO:0005829">
    <property type="term" value="C:cytosol"/>
    <property type="evidence" value="ECO:0007669"/>
    <property type="project" value="TreeGrafter"/>
</dbReference>
<keyword evidence="6" id="KW-0808">Transferase</keyword>
<dbReference type="SUPFAM" id="SSF51998">
    <property type="entry name" value="PFL-like glycyl radical enzymes"/>
    <property type="match status" value="1"/>
</dbReference>
<evidence type="ECO:0000256" key="3">
    <source>
        <dbReference type="PROSITE-ProRule" id="PRU00493"/>
    </source>
</evidence>